<dbReference type="SUPFAM" id="SSF52833">
    <property type="entry name" value="Thioredoxin-like"/>
    <property type="match status" value="1"/>
</dbReference>
<comment type="similarity">
    <text evidence="2">Belongs to the mitochondrion-specific ribosomal protein mL43 family.</text>
</comment>
<evidence type="ECO:0000256" key="4">
    <source>
        <dbReference type="ARBA" id="ARBA00023128"/>
    </source>
</evidence>
<dbReference type="GO" id="GO:0005762">
    <property type="term" value="C:mitochondrial large ribosomal subunit"/>
    <property type="evidence" value="ECO:0007669"/>
    <property type="project" value="TreeGrafter"/>
</dbReference>
<name>A0AAV2N2H0_9HYME</name>
<keyword evidence="3" id="KW-0689">Ribosomal protein</keyword>
<dbReference type="GO" id="GO:0003735">
    <property type="term" value="F:structural constituent of ribosome"/>
    <property type="evidence" value="ECO:0007669"/>
    <property type="project" value="InterPro"/>
</dbReference>
<dbReference type="PANTHER" id="PTHR21396:SF2">
    <property type="entry name" value="LARGE RIBOSOMAL SUBUNIT PROTEIN ML43"/>
    <property type="match status" value="1"/>
</dbReference>
<dbReference type="Pfam" id="PF05047">
    <property type="entry name" value="L51_S25_CI-B8"/>
    <property type="match status" value="1"/>
</dbReference>
<evidence type="ECO:0000256" key="5">
    <source>
        <dbReference type="ARBA" id="ARBA00023274"/>
    </source>
</evidence>
<dbReference type="FunFam" id="3.40.30.10:FF:000257">
    <property type="entry name" value="39S ribosomal protein L43"/>
    <property type="match status" value="1"/>
</dbReference>
<evidence type="ECO:0000256" key="2">
    <source>
        <dbReference type="ARBA" id="ARBA00006073"/>
    </source>
</evidence>
<keyword evidence="9" id="KW-1185">Reference proteome</keyword>
<dbReference type="PANTHER" id="PTHR21396">
    <property type="entry name" value="39S RIBOSOMAL PROTEIN L43"/>
    <property type="match status" value="1"/>
</dbReference>
<dbReference type="AlphaFoldDB" id="A0AAV2N2H0"/>
<dbReference type="SMART" id="SM00916">
    <property type="entry name" value="L51_S25_CI-B8"/>
    <property type="match status" value="1"/>
</dbReference>
<organism evidence="8 9">
    <name type="scientific">Lasius platythorax</name>
    <dbReference type="NCBI Taxonomy" id="488582"/>
    <lineage>
        <taxon>Eukaryota</taxon>
        <taxon>Metazoa</taxon>
        <taxon>Ecdysozoa</taxon>
        <taxon>Arthropoda</taxon>
        <taxon>Hexapoda</taxon>
        <taxon>Insecta</taxon>
        <taxon>Pterygota</taxon>
        <taxon>Neoptera</taxon>
        <taxon>Endopterygota</taxon>
        <taxon>Hymenoptera</taxon>
        <taxon>Apocrita</taxon>
        <taxon>Aculeata</taxon>
        <taxon>Formicoidea</taxon>
        <taxon>Formicidae</taxon>
        <taxon>Formicinae</taxon>
        <taxon>Lasius</taxon>
        <taxon>Lasius</taxon>
    </lineage>
</organism>
<accession>A0AAV2N2H0</accession>
<dbReference type="InterPro" id="IPR007741">
    <property type="entry name" value="Ribosomal_mL43/mS25/NADH_DH"/>
</dbReference>
<comment type="subcellular location">
    <subcellularLocation>
        <location evidence="1">Mitochondrion</location>
    </subcellularLocation>
</comment>
<dbReference type="InterPro" id="IPR036249">
    <property type="entry name" value="Thioredoxin-like_sf"/>
</dbReference>
<evidence type="ECO:0000313" key="9">
    <source>
        <dbReference type="Proteomes" id="UP001497644"/>
    </source>
</evidence>
<dbReference type="EMBL" id="OZ034824">
    <property type="protein sequence ID" value="CAL1673699.1"/>
    <property type="molecule type" value="Genomic_DNA"/>
</dbReference>
<keyword evidence="4" id="KW-0496">Mitochondrion</keyword>
<evidence type="ECO:0000259" key="7">
    <source>
        <dbReference type="SMART" id="SM00916"/>
    </source>
</evidence>
<proteinExistence type="inferred from homology"/>
<dbReference type="Proteomes" id="UP001497644">
    <property type="component" value="Chromosome 1"/>
</dbReference>
<keyword evidence="5" id="KW-0687">Ribonucleoprotein</keyword>
<dbReference type="InterPro" id="IPR039927">
    <property type="entry name" value="Ribosomal_mL43"/>
</dbReference>
<protein>
    <recommendedName>
        <fullName evidence="6">Large ribosomal subunit protein mL43</fullName>
    </recommendedName>
</protein>
<gene>
    <name evidence="8" type="ORF">LPLAT_LOCUS525</name>
</gene>
<dbReference type="Gene3D" id="3.40.30.10">
    <property type="entry name" value="Glutaredoxin"/>
    <property type="match status" value="1"/>
</dbReference>
<evidence type="ECO:0000313" key="8">
    <source>
        <dbReference type="EMBL" id="CAL1673699.1"/>
    </source>
</evidence>
<evidence type="ECO:0000256" key="6">
    <source>
        <dbReference type="ARBA" id="ARBA00035188"/>
    </source>
</evidence>
<reference evidence="8 9" key="1">
    <citation type="submission" date="2024-04" db="EMBL/GenBank/DDBJ databases">
        <authorList>
            <consortium name="Molecular Ecology Group"/>
        </authorList>
    </citation>
    <scope>NUCLEOTIDE SEQUENCE [LARGE SCALE GENOMIC DNA]</scope>
</reference>
<evidence type="ECO:0000256" key="1">
    <source>
        <dbReference type="ARBA" id="ARBA00004173"/>
    </source>
</evidence>
<feature type="domain" description="Ribosomal protein/NADH dehydrogenase" evidence="7">
    <location>
        <begin position="37"/>
        <end position="110"/>
    </location>
</feature>
<sequence>MSNKHLFLPSGFPRAPLGLGIGRYVCQLQRITLKFCKSHGTSKGMRGFIEHDLVQYAKESPGVVVYVKPRRHRHPVVVAEYLNGGRQWMSVANYSRDDIIKWMELLRTQIHNSSALRLRKMWHTDFPSIQGPWTPFIFKDPKLNLAQFPNKELGAAIKYHPTATEQLIELLKAQQLADDNRTDDSVDVQDAEQIQRA</sequence>
<evidence type="ECO:0000256" key="3">
    <source>
        <dbReference type="ARBA" id="ARBA00022980"/>
    </source>
</evidence>
<dbReference type="GO" id="GO:0032543">
    <property type="term" value="P:mitochondrial translation"/>
    <property type="evidence" value="ECO:0007669"/>
    <property type="project" value="InterPro"/>
</dbReference>